<dbReference type="PANTHER" id="PTHR13808">
    <property type="entry name" value="CBP/P300-RELATED"/>
    <property type="match status" value="1"/>
</dbReference>
<sequence length="1699" mass="191310">MVYELGHVDHRFNNNNYNIGVGDPCKEAGFLGNLCKKRRRCGANNVNKFIGNIAKSYMETTEGENWTSNLITHLNSRFPTSIDNPKNFIQQEVQDANLHQIIYSHSSLPDLLVSNSFFPPQNDMNLGYSCYSSPSLNIYNPILCGESAYNEYIQNVAYGGVNLISPLGVKESDLDIITSPEQVSTITACSYGDMISDTEAFDSITANSSFQQPPFQNSQYRNFAGNNRSAYNMDHPLLSVDDVQSPYTNSCNAQKSFQNLPEACDSLQNKTNNQDSFQSQIQGQQHFGLESSRDVYDFKVLSAYVLYKGMPADLRKDVSFQNFMHASECQEKLCKCHLHLELSSHFDNCKYLDCKICGPARSLCGVSIDSFLLESRKRKFDQSEVTNNMGPISTGTLLDALPTKYPKLESLTVREDALDDEQRRKVNGAHDEQESTVVDQSNNIVKNGMMKYSKLESSSVGEDAMERREVNDSHDQQNSAVVNQSDNIANNEMMRNPKLESSTVLENAMDDDQRRVVNGAHDQQELVAVHQSEDNIPSNEMMKHSQLESSTVGEDAMDDDQRGVVDGAHEQQESTVVNQSDNIANNEMTKHSKLVSSKVGEDTINDDQRGVVNGAHEQQELTVVNQSENIANNEMTKHSKLESSTVGEDAMDDDQRGLVDGAHEQQELTVVNQSDSIANNEVMNYPVLESSTVGEDAVDQNDAQRRKVNGAHDQQELKVVDQSDDIANNDMVKYQKVESSTVGEDAMDDDQSRKVNGAHDQQGTTVDVLDGDERREVNGGNDQQELTVVNQSDTIINNEMIKHSKLDSSTVGEDVMDGDQRMEVNGANDQQELTGLSQSDNIVNTEMMKLPQLCSDHLFSKEMTTDEKEQSRQTMIEASDDLISVADVADLNSNKSLITDVAMVDCDSALRSDDTEIKIASLTDSEMMKSPQLCSDNPSSKEMTIDEKEKSGQAIIEAKNAKTKITSLTDKDSPLEPEKIKIQSVSLADFFTADQIKEHLLSFTSQKVVSENRAPSIGPNTCQLCSMDKLVFAPAPIYCSSCDTRIKRNVGYYRSANVIGTRHSFCMSCYRGSHGNNILLRGYGYSIPKSNLQKARNDEEKEDSWVLCDKCQCWQHRICGLYNDEKDVEGKAEYICPKCYLEEMESGIRVPLPQTTASGAKDLPRTNLSDHIEQRLSERLNQERQEMAKASGIEPNEVPGAEGLVVRVVVSVEKQLEVRQKFISILHGEDYPSGFTYRSKKIEGVDVCLFAMCVQEFGSECGGPNRRCVYISYLDSVKYFRPERKCVSGESLRTFVYHEILTGYLEYCKKRGFATCYIWACPLIKGEDYIFYCHPETQRTPKQDKLRQWYKSMLKKATEDNIVVDHTNLYNQFFVPGGEGNMKITAARLPYFDGAAENIVRKLEVEESAGGLQSKLPNKRILKAMGQDKTDIAVKDVLVMQKLGQTILPVKENFMIVHLQYICTHCHEVILSGSRWFCSHCKKFQLCSRCFIADKNISVSKLHTCHSGERNQLSEVVVNDVTLDTKDTDDVVVNSFFETRDAFLNKCQKSHFQFDTLSRAKYSSMMILYHLIYKPVIKPTCTACHADVMVELCWRCDTCTKYNICESCYKMRHGAYHPHSLNPPSMDIECASKSELLQLQKDWPLRFVLDTLMHASECDRIPCAYKECNTMRRLFYHTVRCSVKARGGCRYCRRGYKEA</sequence>
<dbReference type="EMBL" id="JAMZMK010007572">
    <property type="protein sequence ID" value="KAI7744176.1"/>
    <property type="molecule type" value="Genomic_DNA"/>
</dbReference>
<dbReference type="GO" id="GO:0005667">
    <property type="term" value="C:transcription regulator complex"/>
    <property type="evidence" value="ECO:0007669"/>
    <property type="project" value="TreeGrafter"/>
</dbReference>
<comment type="caution">
    <text evidence="19">The sequence shown here is derived from an EMBL/GenBank/DDBJ whole genome shotgun (WGS) entry which is preliminary data.</text>
</comment>
<reference evidence="19" key="1">
    <citation type="submission" date="2022-06" db="EMBL/GenBank/DDBJ databases">
        <title>Uncovering the hologenomic basis of an extraordinary plant invasion.</title>
        <authorList>
            <person name="Bieker V.C."/>
            <person name="Martin M.D."/>
            <person name="Gilbert T."/>
            <person name="Hodgins K."/>
            <person name="Battlay P."/>
            <person name="Petersen B."/>
            <person name="Wilson J."/>
        </authorList>
    </citation>
    <scope>NUCLEOTIDE SEQUENCE</scope>
    <source>
        <strain evidence="19">AA19_3_7</strain>
        <tissue evidence="19">Leaf</tissue>
    </source>
</reference>
<name>A0AAD5GL33_AMBAR</name>
<dbReference type="PANTHER" id="PTHR13808:SF60">
    <property type="entry name" value="HISTONE ACETYLTRANSFERASE"/>
    <property type="match status" value="1"/>
</dbReference>
<evidence type="ECO:0000256" key="16">
    <source>
        <dbReference type="SAM" id="MobiDB-lite"/>
    </source>
</evidence>
<keyword evidence="13" id="KW-0012">Acyltransferase</keyword>
<dbReference type="InterPro" id="IPR043145">
    <property type="entry name" value="Znf_ZZ_sf"/>
</dbReference>
<dbReference type="SUPFAM" id="SSF57850">
    <property type="entry name" value="RING/U-box"/>
    <property type="match status" value="2"/>
</dbReference>
<dbReference type="GO" id="GO:0008270">
    <property type="term" value="F:zinc ion binding"/>
    <property type="evidence" value="ECO:0007669"/>
    <property type="project" value="UniProtKB-KW"/>
</dbReference>
<evidence type="ECO:0000256" key="5">
    <source>
        <dbReference type="ARBA" id="ARBA00022723"/>
    </source>
</evidence>
<dbReference type="PROSITE" id="PS50135">
    <property type="entry name" value="ZF_ZZ_2"/>
    <property type="match status" value="2"/>
</dbReference>
<evidence type="ECO:0000256" key="4">
    <source>
        <dbReference type="ARBA" id="ARBA00022679"/>
    </source>
</evidence>
<feature type="domain" description="ZZ-type" evidence="17">
    <location>
        <begin position="1576"/>
        <end position="1634"/>
    </location>
</feature>
<dbReference type="InterPro" id="IPR000433">
    <property type="entry name" value="Znf_ZZ"/>
</dbReference>
<feature type="region of interest" description="Disordered" evidence="16">
    <location>
        <begin position="628"/>
        <end position="655"/>
    </location>
</feature>
<dbReference type="PROSITE" id="PS01359">
    <property type="entry name" value="ZF_PHD_1"/>
    <property type="match status" value="1"/>
</dbReference>
<feature type="compositionally biased region" description="Basic and acidic residues" evidence="16">
    <location>
        <begin position="464"/>
        <end position="475"/>
    </location>
</feature>
<keyword evidence="10" id="KW-0010">Activator</keyword>
<dbReference type="GO" id="GO:0045944">
    <property type="term" value="P:positive regulation of transcription by RNA polymerase II"/>
    <property type="evidence" value="ECO:0007669"/>
    <property type="project" value="TreeGrafter"/>
</dbReference>
<dbReference type="SMART" id="SM01250">
    <property type="entry name" value="KAT11"/>
    <property type="match status" value="1"/>
</dbReference>
<evidence type="ECO:0000256" key="13">
    <source>
        <dbReference type="ARBA" id="ARBA00023315"/>
    </source>
</evidence>
<comment type="subcellular location">
    <subcellularLocation>
        <location evidence="2">Nucleus</location>
    </subcellularLocation>
</comment>
<evidence type="ECO:0000256" key="7">
    <source>
        <dbReference type="ARBA" id="ARBA00022833"/>
    </source>
</evidence>
<dbReference type="EC" id="2.3.1.48" evidence="3"/>
<dbReference type="GO" id="GO:0003713">
    <property type="term" value="F:transcription coactivator activity"/>
    <property type="evidence" value="ECO:0007669"/>
    <property type="project" value="TreeGrafter"/>
</dbReference>
<evidence type="ECO:0000256" key="11">
    <source>
        <dbReference type="ARBA" id="ARBA00023163"/>
    </source>
</evidence>
<accession>A0AAD5GL33</accession>
<keyword evidence="8" id="KW-0156">Chromatin regulator</keyword>
<evidence type="ECO:0000259" key="18">
    <source>
        <dbReference type="PROSITE" id="PS51727"/>
    </source>
</evidence>
<dbReference type="InterPro" id="IPR019786">
    <property type="entry name" value="Zinc_finger_PHD-type_CS"/>
</dbReference>
<keyword evidence="6 15" id="KW-0863">Zinc-finger</keyword>
<feature type="compositionally biased region" description="Polar residues" evidence="16">
    <location>
        <begin position="476"/>
        <end position="490"/>
    </location>
</feature>
<dbReference type="Pfam" id="PF02135">
    <property type="entry name" value="zf-TAZ"/>
    <property type="match status" value="1"/>
</dbReference>
<feature type="region of interest" description="Disordered" evidence="16">
    <location>
        <begin position="459"/>
        <end position="497"/>
    </location>
</feature>
<evidence type="ECO:0000256" key="6">
    <source>
        <dbReference type="ARBA" id="ARBA00022771"/>
    </source>
</evidence>
<evidence type="ECO:0000256" key="15">
    <source>
        <dbReference type="PROSITE-ProRule" id="PRU00228"/>
    </source>
</evidence>
<keyword evidence="12" id="KW-0539">Nucleus</keyword>
<evidence type="ECO:0000256" key="9">
    <source>
        <dbReference type="ARBA" id="ARBA00023015"/>
    </source>
</evidence>
<evidence type="ECO:0000256" key="8">
    <source>
        <dbReference type="ARBA" id="ARBA00022853"/>
    </source>
</evidence>
<dbReference type="Pfam" id="PF08214">
    <property type="entry name" value="HAT_KAT11"/>
    <property type="match status" value="1"/>
</dbReference>
<dbReference type="GO" id="GO:0004402">
    <property type="term" value="F:histone acetyltransferase activity"/>
    <property type="evidence" value="ECO:0007669"/>
    <property type="project" value="InterPro"/>
</dbReference>
<dbReference type="InterPro" id="IPR000197">
    <property type="entry name" value="Znf_TAZ"/>
</dbReference>
<dbReference type="SMART" id="SM00291">
    <property type="entry name" value="ZnF_ZZ"/>
    <property type="match status" value="2"/>
</dbReference>
<proteinExistence type="predicted"/>
<keyword evidence="9" id="KW-0805">Transcription regulation</keyword>
<dbReference type="InterPro" id="IPR031162">
    <property type="entry name" value="CBP_P300_HAT"/>
</dbReference>
<evidence type="ECO:0000256" key="14">
    <source>
        <dbReference type="ARBA" id="ARBA00048017"/>
    </source>
</evidence>
<dbReference type="Proteomes" id="UP001206925">
    <property type="component" value="Unassembled WGS sequence"/>
</dbReference>
<dbReference type="GO" id="GO:0000123">
    <property type="term" value="C:histone acetyltransferase complex"/>
    <property type="evidence" value="ECO:0007669"/>
    <property type="project" value="TreeGrafter"/>
</dbReference>
<gene>
    <name evidence="19" type="ORF">M8C21_020794</name>
</gene>
<dbReference type="SUPFAM" id="SSF57933">
    <property type="entry name" value="TAZ domain"/>
    <property type="match status" value="1"/>
</dbReference>
<keyword evidence="11" id="KW-0804">Transcription</keyword>
<dbReference type="InterPro" id="IPR013178">
    <property type="entry name" value="Histone_AcTrfase_Rtt109/CBP"/>
</dbReference>
<evidence type="ECO:0000313" key="20">
    <source>
        <dbReference type="Proteomes" id="UP001206925"/>
    </source>
</evidence>
<dbReference type="InterPro" id="IPR013083">
    <property type="entry name" value="Znf_RING/FYVE/PHD"/>
</dbReference>
<keyword evidence="5" id="KW-0479">Metal-binding</keyword>
<feature type="domain" description="ZZ-type" evidence="17">
    <location>
        <begin position="1458"/>
        <end position="1521"/>
    </location>
</feature>
<dbReference type="GO" id="GO:0031490">
    <property type="term" value="F:chromatin DNA binding"/>
    <property type="evidence" value="ECO:0007669"/>
    <property type="project" value="TreeGrafter"/>
</dbReference>
<comment type="catalytic activity">
    <reaction evidence="14">
        <text>L-lysyl-[protein] + acetyl-CoA = N(6)-acetyl-L-lysyl-[protein] + CoA + H(+)</text>
        <dbReference type="Rhea" id="RHEA:45948"/>
        <dbReference type="Rhea" id="RHEA-COMP:9752"/>
        <dbReference type="Rhea" id="RHEA-COMP:10731"/>
        <dbReference type="ChEBI" id="CHEBI:15378"/>
        <dbReference type="ChEBI" id="CHEBI:29969"/>
        <dbReference type="ChEBI" id="CHEBI:57287"/>
        <dbReference type="ChEBI" id="CHEBI:57288"/>
        <dbReference type="ChEBI" id="CHEBI:61930"/>
        <dbReference type="EC" id="2.3.1.48"/>
    </reaction>
</comment>
<dbReference type="InterPro" id="IPR035898">
    <property type="entry name" value="TAZ_dom_sf"/>
</dbReference>
<protein>
    <recommendedName>
        <fullName evidence="3">histone acetyltransferase</fullName>
        <ecNumber evidence="3">2.3.1.48</ecNumber>
    </recommendedName>
</protein>
<dbReference type="Gene3D" id="3.30.40.10">
    <property type="entry name" value="Zinc/RING finger domain, C3HC4 (zinc finger)"/>
    <property type="match status" value="1"/>
</dbReference>
<dbReference type="Gene3D" id="1.20.1020.10">
    <property type="entry name" value="TAZ domain"/>
    <property type="match status" value="1"/>
</dbReference>
<organism evidence="19 20">
    <name type="scientific">Ambrosia artemisiifolia</name>
    <name type="common">Common ragweed</name>
    <dbReference type="NCBI Taxonomy" id="4212"/>
    <lineage>
        <taxon>Eukaryota</taxon>
        <taxon>Viridiplantae</taxon>
        <taxon>Streptophyta</taxon>
        <taxon>Embryophyta</taxon>
        <taxon>Tracheophyta</taxon>
        <taxon>Spermatophyta</taxon>
        <taxon>Magnoliopsida</taxon>
        <taxon>eudicotyledons</taxon>
        <taxon>Gunneridae</taxon>
        <taxon>Pentapetalae</taxon>
        <taxon>asterids</taxon>
        <taxon>campanulids</taxon>
        <taxon>Asterales</taxon>
        <taxon>Asteraceae</taxon>
        <taxon>Asteroideae</taxon>
        <taxon>Heliantheae alliance</taxon>
        <taxon>Heliantheae</taxon>
        <taxon>Ambrosia</taxon>
    </lineage>
</organism>
<dbReference type="SUPFAM" id="SSF57903">
    <property type="entry name" value="FYVE/PHD zinc finger"/>
    <property type="match status" value="1"/>
</dbReference>
<keyword evidence="7" id="KW-0862">Zinc</keyword>
<evidence type="ECO:0000256" key="10">
    <source>
        <dbReference type="ARBA" id="ARBA00023159"/>
    </source>
</evidence>
<dbReference type="GO" id="GO:0005634">
    <property type="term" value="C:nucleus"/>
    <property type="evidence" value="ECO:0007669"/>
    <property type="project" value="UniProtKB-SubCell"/>
</dbReference>
<feature type="region of interest" description="Disordered" evidence="16">
    <location>
        <begin position="738"/>
        <end position="758"/>
    </location>
</feature>
<keyword evidence="20" id="KW-1185">Reference proteome</keyword>
<dbReference type="Gene3D" id="3.30.60.90">
    <property type="match status" value="2"/>
</dbReference>
<keyword evidence="4" id="KW-0808">Transferase</keyword>
<evidence type="ECO:0000313" key="19">
    <source>
        <dbReference type="EMBL" id="KAI7744176.1"/>
    </source>
</evidence>
<evidence type="ECO:0000256" key="3">
    <source>
        <dbReference type="ARBA" id="ARBA00013184"/>
    </source>
</evidence>
<evidence type="ECO:0000256" key="2">
    <source>
        <dbReference type="ARBA" id="ARBA00004123"/>
    </source>
</evidence>
<dbReference type="InterPro" id="IPR011011">
    <property type="entry name" value="Znf_FYVE_PHD"/>
</dbReference>
<evidence type="ECO:0000259" key="17">
    <source>
        <dbReference type="PROSITE" id="PS50135"/>
    </source>
</evidence>
<feature type="domain" description="CBP/p300-type HAT" evidence="18">
    <location>
        <begin position="1157"/>
        <end position="1576"/>
    </location>
</feature>
<evidence type="ECO:0000256" key="12">
    <source>
        <dbReference type="ARBA" id="ARBA00023242"/>
    </source>
</evidence>
<comment type="function">
    <text evidence="1">Acetyltransferase enzyme. Acetylates histones, giving a specific tag for transcriptional activation.</text>
</comment>
<evidence type="ECO:0000256" key="1">
    <source>
        <dbReference type="ARBA" id="ARBA00002581"/>
    </source>
</evidence>
<dbReference type="PROSITE" id="PS51727">
    <property type="entry name" value="CBP_P300_HAT"/>
    <property type="match status" value="1"/>
</dbReference>
<feature type="region of interest" description="Disordered" evidence="16">
    <location>
        <begin position="690"/>
        <end position="714"/>
    </location>
</feature>